<reference evidence="3 4" key="1">
    <citation type="submission" date="2016-10" db="EMBL/GenBank/DDBJ databases">
        <authorList>
            <person name="de Groot N.N."/>
        </authorList>
    </citation>
    <scope>NUCLEOTIDE SEQUENCE [LARGE SCALE GENOMIC DNA]</scope>
    <source>
        <strain evidence="3 4">DSM 16199</strain>
    </source>
</reference>
<dbReference type="OrthoDB" id="3938151at2"/>
<keyword evidence="1" id="KW-0732">Signal</keyword>
<feature type="signal peptide" evidence="1">
    <location>
        <begin position="1"/>
        <end position="28"/>
    </location>
</feature>
<evidence type="ECO:0000313" key="4">
    <source>
        <dbReference type="Proteomes" id="UP000199550"/>
    </source>
</evidence>
<evidence type="ECO:0000256" key="1">
    <source>
        <dbReference type="SAM" id="SignalP"/>
    </source>
</evidence>
<keyword evidence="4" id="KW-1185">Reference proteome</keyword>
<accession>A0A1I4K6Z4</accession>
<evidence type="ECO:0000313" key="3">
    <source>
        <dbReference type="EMBL" id="SFL74608.1"/>
    </source>
</evidence>
<dbReference type="Gene3D" id="2.160.20.10">
    <property type="entry name" value="Single-stranded right-handed beta-helix, Pectin lyase-like"/>
    <property type="match status" value="1"/>
</dbReference>
<evidence type="ECO:0000259" key="2">
    <source>
        <dbReference type="Pfam" id="PF13229"/>
    </source>
</evidence>
<feature type="domain" description="Right handed beta helix" evidence="2">
    <location>
        <begin position="122"/>
        <end position="256"/>
    </location>
</feature>
<proteinExistence type="predicted"/>
<dbReference type="Proteomes" id="UP000199550">
    <property type="component" value="Unassembled WGS sequence"/>
</dbReference>
<dbReference type="InterPro" id="IPR011050">
    <property type="entry name" value="Pectin_lyase_fold/virulence"/>
</dbReference>
<protein>
    <submittedName>
        <fullName evidence="3">Right handed beta helix region</fullName>
    </submittedName>
</protein>
<dbReference type="EMBL" id="FOTF01000066">
    <property type="protein sequence ID" value="SFL74608.1"/>
    <property type="molecule type" value="Genomic_DNA"/>
</dbReference>
<dbReference type="SMART" id="SM00710">
    <property type="entry name" value="PbH1"/>
    <property type="match status" value="7"/>
</dbReference>
<gene>
    <name evidence="3" type="ORF">SAMN04488004_1662</name>
</gene>
<dbReference type="InterPro" id="IPR006626">
    <property type="entry name" value="PbH1"/>
</dbReference>
<organism evidence="3 4">
    <name type="scientific">Loktanella salsilacus</name>
    <dbReference type="NCBI Taxonomy" id="195913"/>
    <lineage>
        <taxon>Bacteria</taxon>
        <taxon>Pseudomonadati</taxon>
        <taxon>Pseudomonadota</taxon>
        <taxon>Alphaproteobacteria</taxon>
        <taxon>Rhodobacterales</taxon>
        <taxon>Roseobacteraceae</taxon>
        <taxon>Loktanella</taxon>
    </lineage>
</organism>
<dbReference type="SUPFAM" id="SSF51126">
    <property type="entry name" value="Pectin lyase-like"/>
    <property type="match status" value="1"/>
</dbReference>
<sequence length="422" mass="44551">MKDAPMHSRLIRCLMGALLTVIATMAPAQTVQQATPQTLQGVIAASDGGTIALVPGNYGSLSLRNLQATASAPLVIASADPAHPARFSGLALKGVSHLTLQDVVFDYTFQPGDAAHLRPFAIADSQGITINRSTFDGDNARGTGTAGDGFGTGYGLRVDRSADITVQDSQIFGFLRGMVVNDSQNVTVQDNDIHGMRSDGLNFAQVTDAAILRNQIHDFRTADGTGDHADMIQFWTNGTTAPTRNVTIADNVLNAGAGRYTQSIFMRNDLVDRGLAGPEMFYRNITITGNVIINAHRHGITVGEADGLRIANNTVVQNAGAAGQPPDKPVWIPRITVAPASRNVTIARNVTSAVTGPAAQPDWSVTANLLVQNIARMQAGFYGQVFAPGVLQDTSRIQSFAPRPGGMLDGTGIGSPLLQTLR</sequence>
<dbReference type="InterPro" id="IPR012334">
    <property type="entry name" value="Pectin_lyas_fold"/>
</dbReference>
<feature type="chain" id="PRO_5011722280" evidence="1">
    <location>
        <begin position="29"/>
        <end position="422"/>
    </location>
</feature>
<dbReference type="AlphaFoldDB" id="A0A1I4K6Z4"/>
<dbReference type="Pfam" id="PF13229">
    <property type="entry name" value="Beta_helix"/>
    <property type="match status" value="1"/>
</dbReference>
<dbReference type="InterPro" id="IPR039448">
    <property type="entry name" value="Beta_helix"/>
</dbReference>
<name>A0A1I4K6Z4_9RHOB</name>